<feature type="transmembrane region" description="Helical" evidence="2">
    <location>
        <begin position="185"/>
        <end position="205"/>
    </location>
</feature>
<feature type="transmembrane region" description="Helical" evidence="2">
    <location>
        <begin position="409"/>
        <end position="436"/>
    </location>
</feature>
<keyword evidence="4" id="KW-1185">Reference proteome</keyword>
<evidence type="ECO:0000256" key="2">
    <source>
        <dbReference type="SAM" id="Phobius"/>
    </source>
</evidence>
<evidence type="ECO:0000313" key="4">
    <source>
        <dbReference type="Proteomes" id="UP001494672"/>
    </source>
</evidence>
<dbReference type="EMBL" id="JBBNGJ010000001">
    <property type="protein sequence ID" value="MEQ2591756.1"/>
    <property type="molecule type" value="Genomic_DNA"/>
</dbReference>
<evidence type="ECO:0000256" key="1">
    <source>
        <dbReference type="SAM" id="MobiDB-lite"/>
    </source>
</evidence>
<dbReference type="RefSeq" id="WP_156327927.1">
    <property type="nucleotide sequence ID" value="NZ_JAOQJT010000009.1"/>
</dbReference>
<evidence type="ECO:0000313" key="3">
    <source>
        <dbReference type="EMBL" id="MEQ2591756.1"/>
    </source>
</evidence>
<feature type="transmembrane region" description="Helical" evidence="2">
    <location>
        <begin position="95"/>
        <end position="114"/>
    </location>
</feature>
<gene>
    <name evidence="3" type="ORF">AAAU18_02355</name>
</gene>
<feature type="transmembrane region" description="Helical" evidence="2">
    <location>
        <begin position="253"/>
        <end position="274"/>
    </location>
</feature>
<protein>
    <submittedName>
        <fullName evidence="3">DUF4173 domain-containing protein</fullName>
    </submittedName>
</protein>
<feature type="transmembrane region" description="Helical" evidence="2">
    <location>
        <begin position="473"/>
        <end position="490"/>
    </location>
</feature>
<feature type="transmembrane region" description="Helical" evidence="2">
    <location>
        <begin position="382"/>
        <end position="403"/>
    </location>
</feature>
<proteinExistence type="predicted"/>
<dbReference type="Pfam" id="PF13687">
    <property type="entry name" value="DUF4153"/>
    <property type="match status" value="1"/>
</dbReference>
<accession>A0ABV1I6B9</accession>
<feature type="transmembrane region" description="Helical" evidence="2">
    <location>
        <begin position="294"/>
        <end position="316"/>
    </location>
</feature>
<feature type="region of interest" description="Disordered" evidence="1">
    <location>
        <begin position="1"/>
        <end position="48"/>
    </location>
</feature>
<sequence length="596" mass="67044">MNEQNINNGMNGGPGMPPPPPQGYMNMNGGPGMPPPPPQGYMNMNGGPGMPPPPPQGYMNMNGGPGMPPPPPQGYMNMNARPPQRRNPAVSPNRFRMFGIPVLVYAIICAACLYSNWSSILSAVLSIVSIVFISTCMVRYEKNIGADREAMTTGAALSKQSILIPYYILVFMMSVALSLTDEGYIIFGCNVGIIVTEMYAVMTYFNDTEKHGIFKGIFSFFEMFFGSIGYVNMPFADRKAEREITGKKRNSKLMYILLGCVIALPILVIVLNLLSSADPVFAKVIKDIFGKLFFSWDIVKIVLFAAVIFLFVYGFIVKAGRRDLGANAPKEGQYNAVTGITITIVLTAFYLIFAVVQIVYLFMNSAGLPDDMTYAEYARQGFFQLLFVAVVNVCMVLIFSAIFRKSLVLNVSLLMMCICTYIMIASSAVRLSMYIAEYDLTYLRINTIWALIVTSIVMLGVIISLFWRNMPLFRYIFMTVLVMFALYAFIRPGAVITKYNISQAHSGKKIDLEYVMDIGNDGVPYLIDYFRTKDITPEMVMEEVMSKYSEDTYYWRDDTVGERLEKMLEENDDKGYIRSFNFSRYRASKTIEDYIK</sequence>
<feature type="transmembrane region" description="Helical" evidence="2">
    <location>
        <begin position="336"/>
        <end position="362"/>
    </location>
</feature>
<keyword evidence="2" id="KW-1133">Transmembrane helix</keyword>
<name>A0ABV1I6B9_9FIRM</name>
<feature type="transmembrane region" description="Helical" evidence="2">
    <location>
        <begin position="161"/>
        <end position="179"/>
    </location>
</feature>
<feature type="transmembrane region" description="Helical" evidence="2">
    <location>
        <begin position="120"/>
        <end position="140"/>
    </location>
</feature>
<reference evidence="3 4" key="1">
    <citation type="submission" date="2024-04" db="EMBL/GenBank/DDBJ databases">
        <title>Human intestinal bacterial collection.</title>
        <authorList>
            <person name="Pauvert C."/>
            <person name="Hitch T.C.A."/>
            <person name="Clavel T."/>
        </authorList>
    </citation>
    <scope>NUCLEOTIDE SEQUENCE [LARGE SCALE GENOMIC DNA]</scope>
    <source>
        <strain evidence="3 4">CLA-AA-H181</strain>
    </source>
</reference>
<organism evidence="3 4">
    <name type="scientific">Coprococcus aceti</name>
    <dbReference type="NCBI Taxonomy" id="2981786"/>
    <lineage>
        <taxon>Bacteria</taxon>
        <taxon>Bacillati</taxon>
        <taxon>Bacillota</taxon>
        <taxon>Clostridia</taxon>
        <taxon>Lachnospirales</taxon>
        <taxon>Lachnospiraceae</taxon>
        <taxon>Coprococcus</taxon>
    </lineage>
</organism>
<dbReference type="Proteomes" id="UP001494672">
    <property type="component" value="Unassembled WGS sequence"/>
</dbReference>
<keyword evidence="2" id="KW-0812">Transmembrane</keyword>
<keyword evidence="2" id="KW-0472">Membrane</keyword>
<comment type="caution">
    <text evidence="3">The sequence shown here is derived from an EMBL/GenBank/DDBJ whole genome shotgun (WGS) entry which is preliminary data.</text>
</comment>
<dbReference type="InterPro" id="IPR025291">
    <property type="entry name" value="DUF4153"/>
</dbReference>
<feature type="transmembrane region" description="Helical" evidence="2">
    <location>
        <begin position="448"/>
        <end position="467"/>
    </location>
</feature>